<proteinExistence type="predicted"/>
<keyword evidence="2" id="KW-1185">Reference proteome</keyword>
<dbReference type="Pfam" id="PF20293">
    <property type="entry name" value="MC6"/>
    <property type="match status" value="1"/>
</dbReference>
<reference evidence="1 2" key="1">
    <citation type="submission" date="2024-12" db="EMBL/GenBank/DDBJ databases">
        <title>Draft genome sequence of Chryseobacterium kwangjuense AG447.</title>
        <authorList>
            <person name="Cheptsov V.S."/>
            <person name="Belov A."/>
            <person name="Zavarzina A.G."/>
        </authorList>
    </citation>
    <scope>NUCLEOTIDE SEQUENCE [LARGE SCALE GENOMIC DNA]</scope>
    <source>
        <strain evidence="1 2">AG447</strain>
    </source>
</reference>
<dbReference type="InterPro" id="IPR046897">
    <property type="entry name" value="ABC-3C_MC6"/>
</dbReference>
<name>A0ABW9K4Q0_9FLAO</name>
<protein>
    <submittedName>
        <fullName evidence="1">ABC-three component system middle component 6</fullName>
    </submittedName>
</protein>
<evidence type="ECO:0000313" key="1">
    <source>
        <dbReference type="EMBL" id="MFN1217657.1"/>
    </source>
</evidence>
<evidence type="ECO:0000313" key="2">
    <source>
        <dbReference type="Proteomes" id="UP001634154"/>
    </source>
</evidence>
<dbReference type="EMBL" id="JBJXVJ010000002">
    <property type="protein sequence ID" value="MFN1217657.1"/>
    <property type="molecule type" value="Genomic_DNA"/>
</dbReference>
<dbReference type="Proteomes" id="UP001634154">
    <property type="component" value="Unassembled WGS sequence"/>
</dbReference>
<sequence>MLLPDNIHPENTIYYNGAFVLETIKTSSNPNNILDLYQATKAKKEMSFSIFVLCLDWLYLLNIATTNDKGEIKLCS</sequence>
<accession>A0ABW9K4Q0</accession>
<organism evidence="1 2">
    <name type="scientific">Chryseobacterium kwangjuense</name>
    <dbReference type="NCBI Taxonomy" id="267125"/>
    <lineage>
        <taxon>Bacteria</taxon>
        <taxon>Pseudomonadati</taxon>
        <taxon>Bacteroidota</taxon>
        <taxon>Flavobacteriia</taxon>
        <taxon>Flavobacteriales</taxon>
        <taxon>Weeksellaceae</taxon>
        <taxon>Chryseobacterium group</taxon>
        <taxon>Chryseobacterium</taxon>
    </lineage>
</organism>
<comment type="caution">
    <text evidence="1">The sequence shown here is derived from an EMBL/GenBank/DDBJ whole genome shotgun (WGS) entry which is preliminary data.</text>
</comment>
<dbReference type="RefSeq" id="WP_409356827.1">
    <property type="nucleotide sequence ID" value="NZ_JBJXVJ010000002.1"/>
</dbReference>
<gene>
    <name evidence="1" type="ORF">ACKW6Q_11880</name>
</gene>